<gene>
    <name evidence="2" type="ORF">EWM62_04250</name>
</gene>
<feature type="domain" description="MnmC-like methyltransferase" evidence="1">
    <location>
        <begin position="154"/>
        <end position="230"/>
    </location>
</feature>
<dbReference type="Gene3D" id="3.40.50.150">
    <property type="entry name" value="Vaccinia Virus protein VP39"/>
    <property type="match status" value="1"/>
</dbReference>
<dbReference type="Proteomes" id="UP000293331">
    <property type="component" value="Unassembled WGS sequence"/>
</dbReference>
<reference evidence="2 3" key="1">
    <citation type="submission" date="2019-02" db="EMBL/GenBank/DDBJ databases">
        <title>Bacterial novel species Mucilaginibacter sp. 17JY9-4 isolated from soil.</title>
        <authorList>
            <person name="Jung H.-Y."/>
        </authorList>
    </citation>
    <scope>NUCLEOTIDE SEQUENCE [LARGE SCALE GENOMIC DNA]</scope>
    <source>
        <strain evidence="2 3">17JY9-4</strain>
    </source>
</reference>
<proteinExistence type="predicted"/>
<dbReference type="GO" id="GO:0004808">
    <property type="term" value="F:tRNA (5-methylaminomethyl-2-thiouridylate)(34)-methyltransferase activity"/>
    <property type="evidence" value="ECO:0007669"/>
    <property type="project" value="InterPro"/>
</dbReference>
<dbReference type="NCBIfam" id="NF033855">
    <property type="entry name" value="tRNA_MNMC2"/>
    <property type="match status" value="1"/>
</dbReference>
<keyword evidence="3" id="KW-1185">Reference proteome</keyword>
<dbReference type="PANTHER" id="PTHR39963:SF1">
    <property type="entry name" value="MNMC-LIKE METHYLTRANSFERASE DOMAIN-CONTAINING PROTEIN"/>
    <property type="match status" value="1"/>
</dbReference>
<dbReference type="InterPro" id="IPR029063">
    <property type="entry name" value="SAM-dependent_MTases_sf"/>
</dbReference>
<comment type="caution">
    <text evidence="2">The sequence shown here is derived from an EMBL/GenBank/DDBJ whole genome shotgun (WGS) entry which is preliminary data.</text>
</comment>
<evidence type="ECO:0000313" key="2">
    <source>
        <dbReference type="EMBL" id="RYU91158.1"/>
    </source>
</evidence>
<dbReference type="InterPro" id="IPR047785">
    <property type="entry name" value="tRNA_MNMC2"/>
</dbReference>
<dbReference type="EMBL" id="SEWG01000002">
    <property type="protein sequence ID" value="RYU91158.1"/>
    <property type="molecule type" value="Genomic_DNA"/>
</dbReference>
<evidence type="ECO:0000259" key="1">
    <source>
        <dbReference type="Pfam" id="PF05430"/>
    </source>
</evidence>
<keyword evidence="2" id="KW-0489">Methyltransferase</keyword>
<dbReference type="GO" id="GO:0016645">
    <property type="term" value="F:oxidoreductase activity, acting on the CH-NH group of donors"/>
    <property type="evidence" value="ECO:0007669"/>
    <property type="project" value="InterPro"/>
</dbReference>
<dbReference type="GO" id="GO:0032259">
    <property type="term" value="P:methylation"/>
    <property type="evidence" value="ECO:0007669"/>
    <property type="project" value="UniProtKB-KW"/>
</dbReference>
<dbReference type="PANTHER" id="PTHR39963">
    <property type="entry name" value="SLL0983 PROTEIN"/>
    <property type="match status" value="1"/>
</dbReference>
<dbReference type="OrthoDB" id="9786494at2"/>
<evidence type="ECO:0000313" key="3">
    <source>
        <dbReference type="Proteomes" id="UP000293331"/>
    </source>
</evidence>
<name>A0A4Q5LP34_9SPHI</name>
<dbReference type="SUPFAM" id="SSF53335">
    <property type="entry name" value="S-adenosyl-L-methionine-dependent methyltransferases"/>
    <property type="match status" value="1"/>
</dbReference>
<dbReference type="AlphaFoldDB" id="A0A4Q5LP34"/>
<organism evidence="2 3">
    <name type="scientific">Mucilaginibacter terrigena</name>
    <dbReference type="NCBI Taxonomy" id="2492395"/>
    <lineage>
        <taxon>Bacteria</taxon>
        <taxon>Pseudomonadati</taxon>
        <taxon>Bacteroidota</taxon>
        <taxon>Sphingobacteriia</taxon>
        <taxon>Sphingobacteriales</taxon>
        <taxon>Sphingobacteriaceae</taxon>
        <taxon>Mucilaginibacter</taxon>
    </lineage>
</organism>
<dbReference type="InterPro" id="IPR008471">
    <property type="entry name" value="MnmC-like_methylTransf"/>
</dbReference>
<protein>
    <submittedName>
        <fullName evidence="2">tRNA (5-methylaminomethyl-2-thiouridylate)-methyltransferase</fullName>
    </submittedName>
</protein>
<keyword evidence="2" id="KW-0808">Transferase</keyword>
<dbReference type="Pfam" id="PF05430">
    <property type="entry name" value="Methyltransf_30"/>
    <property type="match status" value="1"/>
</dbReference>
<accession>A0A4Q5LP34</accession>
<sequence>MSTDQQPSHLQIVPTADGSNTIYNALVGENYHSRNGALQESQHVFVKSGLAYFLENNGTGNTSVSILEVGFGTGLNFLLTADHCIQHNIKLQYTGIEAYPLIPELISNTDYDQYVSKPTWDNFLQIYQASLSAAVQLSNIIQLQIAATPLLDFSSDTKYDIIYFDAFAAAYQPEMWDDEAIAYTLNFLKPGGVFVTYAITGNLKRTIKALGLKVEKAPGAPGKREMLRAVSSL</sequence>
<dbReference type="RefSeq" id="WP_129875418.1">
    <property type="nucleotide sequence ID" value="NZ_SEWG01000002.1"/>
</dbReference>